<organism evidence="3 4">
    <name type="scientific">[Candida] arabinofermentans NRRL YB-2248</name>
    <dbReference type="NCBI Taxonomy" id="983967"/>
    <lineage>
        <taxon>Eukaryota</taxon>
        <taxon>Fungi</taxon>
        <taxon>Dikarya</taxon>
        <taxon>Ascomycota</taxon>
        <taxon>Saccharomycotina</taxon>
        <taxon>Pichiomycetes</taxon>
        <taxon>Pichiales</taxon>
        <taxon>Pichiaceae</taxon>
        <taxon>Ogataea</taxon>
        <taxon>Ogataea/Candida clade</taxon>
    </lineage>
</organism>
<dbReference type="PANTHER" id="PTHR37784">
    <property type="entry name" value="PROTEIN MSN1"/>
    <property type="match status" value="1"/>
</dbReference>
<reference evidence="4" key="1">
    <citation type="submission" date="2016-04" db="EMBL/GenBank/DDBJ databases">
        <title>Comparative genomics of biotechnologically important yeasts.</title>
        <authorList>
            <consortium name="DOE Joint Genome Institute"/>
            <person name="Riley R."/>
            <person name="Haridas S."/>
            <person name="Wolfe K.H."/>
            <person name="Lopes M.R."/>
            <person name="Hittinger C.T."/>
            <person name="Goker M."/>
            <person name="Salamov A."/>
            <person name="Wisecaver J."/>
            <person name="Long T.M."/>
            <person name="Aerts A.L."/>
            <person name="Barry K."/>
            <person name="Choi C."/>
            <person name="Clum A."/>
            <person name="Coughlan A.Y."/>
            <person name="Deshpande S."/>
            <person name="Douglass A.P."/>
            <person name="Hanson S.J."/>
            <person name="Klenk H.-P."/>
            <person name="Labutti K."/>
            <person name="Lapidus A."/>
            <person name="Lindquist E."/>
            <person name="Lipzen A."/>
            <person name="Meier-Kolthoff J.P."/>
            <person name="Ohm R.A."/>
            <person name="Otillar R.P."/>
            <person name="Pangilinan J."/>
            <person name="Peng Y."/>
            <person name="Rokas A."/>
            <person name="Rosa C.A."/>
            <person name="Scheuner C."/>
            <person name="Sibirny A.A."/>
            <person name="Slot J.C."/>
            <person name="Stielow J.B."/>
            <person name="Sun H."/>
            <person name="Kurtzman C.P."/>
            <person name="Blackwell M."/>
            <person name="Grigoriev I.V."/>
            <person name="Jeffries T.W."/>
        </authorList>
    </citation>
    <scope>NUCLEOTIDE SEQUENCE [LARGE SCALE GENOMIC DNA]</scope>
    <source>
        <strain evidence="4">NRRL YB-2248</strain>
    </source>
</reference>
<dbReference type="PANTHER" id="PTHR37784:SF1">
    <property type="entry name" value="GLYCOLYTIC GENES TRANSCRIPTIONAL ACTIVATOR GCR1"/>
    <property type="match status" value="1"/>
</dbReference>
<feature type="domain" description="Transcription activator GCR1-like" evidence="2">
    <location>
        <begin position="208"/>
        <end position="286"/>
    </location>
</feature>
<feature type="region of interest" description="Disordered" evidence="1">
    <location>
        <begin position="311"/>
        <end position="363"/>
    </location>
</feature>
<dbReference type="Pfam" id="PF12550">
    <property type="entry name" value="GCR1_C"/>
    <property type="match status" value="1"/>
</dbReference>
<dbReference type="GO" id="GO:0000978">
    <property type="term" value="F:RNA polymerase II cis-regulatory region sequence-specific DNA binding"/>
    <property type="evidence" value="ECO:0007669"/>
    <property type="project" value="TreeGrafter"/>
</dbReference>
<evidence type="ECO:0000259" key="2">
    <source>
        <dbReference type="Pfam" id="PF12550"/>
    </source>
</evidence>
<dbReference type="GO" id="GO:0060963">
    <property type="term" value="P:positive regulation of ribosomal protein gene transcription by RNA polymerase II"/>
    <property type="evidence" value="ECO:0007669"/>
    <property type="project" value="TreeGrafter"/>
</dbReference>
<feature type="compositionally biased region" description="Low complexity" evidence="1">
    <location>
        <begin position="151"/>
        <end position="174"/>
    </location>
</feature>
<keyword evidence="4" id="KW-1185">Reference proteome</keyword>
<feature type="region of interest" description="Disordered" evidence="1">
    <location>
        <begin position="145"/>
        <end position="208"/>
    </location>
</feature>
<proteinExistence type="predicted"/>
<dbReference type="InterPro" id="IPR022210">
    <property type="entry name" value="TF_GCR1-like"/>
</dbReference>
<feature type="compositionally biased region" description="Low complexity" evidence="1">
    <location>
        <begin position="324"/>
        <end position="333"/>
    </location>
</feature>
<feature type="compositionally biased region" description="Acidic residues" evidence="1">
    <location>
        <begin position="182"/>
        <end position="191"/>
    </location>
</feature>
<evidence type="ECO:0000256" key="1">
    <source>
        <dbReference type="SAM" id="MobiDB-lite"/>
    </source>
</evidence>
<dbReference type="EMBL" id="KV453853">
    <property type="protein sequence ID" value="ODV85244.1"/>
    <property type="molecule type" value="Genomic_DNA"/>
</dbReference>
<dbReference type="Proteomes" id="UP000094801">
    <property type="component" value="Unassembled WGS sequence"/>
</dbReference>
<feature type="compositionally biased region" description="Low complexity" evidence="1">
    <location>
        <begin position="7"/>
        <end position="43"/>
    </location>
</feature>
<name>A0A1E4T0I2_9ASCO</name>
<protein>
    <recommendedName>
        <fullName evidence="2">Transcription activator GCR1-like domain-containing protein</fullName>
    </recommendedName>
</protein>
<evidence type="ECO:0000313" key="3">
    <source>
        <dbReference type="EMBL" id="ODV85244.1"/>
    </source>
</evidence>
<evidence type="ECO:0000313" key="4">
    <source>
        <dbReference type="Proteomes" id="UP000094801"/>
    </source>
</evidence>
<accession>A0A1E4T0I2</accession>
<dbReference type="GO" id="GO:0000981">
    <property type="term" value="F:DNA-binding transcription factor activity, RNA polymerase II-specific"/>
    <property type="evidence" value="ECO:0007669"/>
    <property type="project" value="TreeGrafter"/>
</dbReference>
<dbReference type="InterPro" id="IPR052146">
    <property type="entry name" value="HOT1"/>
</dbReference>
<dbReference type="OrthoDB" id="428577at2759"/>
<dbReference type="AlphaFoldDB" id="A0A1E4T0I2"/>
<feature type="region of interest" description="Disordered" evidence="1">
    <location>
        <begin position="1"/>
        <end position="43"/>
    </location>
</feature>
<dbReference type="STRING" id="983967.A0A1E4T0I2"/>
<sequence>MRSVRTPNNNPSTSGVVVTTTSSSTGTNTNTTTTDTNASTTSKPTSEVNALFLTQLKDLTNSISNSFESISTSLDSIKSQAGKITALSAELNVILDNKQQKGNVNGAGNNTTNMLTTSDIDNSLMILAQQAQDGLKNDKLSNKSLKKSKKLSQPPTQSQSQSQQQQSTTTNTNPNIDMELQVVDDVDDDDINNNNIHSDLSPPAPEIDLNPRAKTVQDLWIEWNSGYRDQPPLRFLEKHHGTRWRRGRIAKSAQRRKKVIEFIESENKRNPHVSIDDVVDRLDKYRQKKNKGLFWLYGCLPNHLYMPDGSPIEFFPDDDDDDVVGQNNNGNQNNDEDDVMKDGGPISPDTPNHHHHHHHGVLDKDIDVKLNGQKL</sequence>
<gene>
    <name evidence="3" type="ORF">CANARDRAFT_7889</name>
</gene>